<evidence type="ECO:0000256" key="2">
    <source>
        <dbReference type="ARBA" id="ARBA00022448"/>
    </source>
</evidence>
<dbReference type="RefSeq" id="WP_407340334.1">
    <property type="nucleotide sequence ID" value="NZ_CP136862.1"/>
</dbReference>
<gene>
    <name evidence="9" type="ORF">RZS28_05515</name>
</gene>
<accession>A0ABZ0HU69</accession>
<dbReference type="Pfam" id="PF00654">
    <property type="entry name" value="Voltage_CLC"/>
    <property type="match status" value="1"/>
</dbReference>
<keyword evidence="2" id="KW-0813">Transport</keyword>
<evidence type="ECO:0000313" key="9">
    <source>
        <dbReference type="EMBL" id="WOJ90748.1"/>
    </source>
</evidence>
<keyword evidence="3 8" id="KW-0812">Transmembrane</keyword>
<dbReference type="InterPro" id="IPR014743">
    <property type="entry name" value="Cl-channel_core"/>
</dbReference>
<dbReference type="InterPro" id="IPR001807">
    <property type="entry name" value="ClC"/>
</dbReference>
<feature type="transmembrane region" description="Helical" evidence="8">
    <location>
        <begin position="152"/>
        <end position="176"/>
    </location>
</feature>
<organism evidence="9 10">
    <name type="scientific">Methylocapsa polymorpha</name>
    <dbReference type="NCBI Taxonomy" id="3080828"/>
    <lineage>
        <taxon>Bacteria</taxon>
        <taxon>Pseudomonadati</taxon>
        <taxon>Pseudomonadota</taxon>
        <taxon>Alphaproteobacteria</taxon>
        <taxon>Hyphomicrobiales</taxon>
        <taxon>Beijerinckiaceae</taxon>
        <taxon>Methylocapsa</taxon>
    </lineage>
</organism>
<proteinExistence type="predicted"/>
<evidence type="ECO:0000256" key="5">
    <source>
        <dbReference type="ARBA" id="ARBA00023065"/>
    </source>
</evidence>
<evidence type="ECO:0000313" key="10">
    <source>
        <dbReference type="Proteomes" id="UP001626536"/>
    </source>
</evidence>
<feature type="transmembrane region" description="Helical" evidence="8">
    <location>
        <begin position="12"/>
        <end position="31"/>
    </location>
</feature>
<sequence>MNDAFFASESLTFVAAAIALPVALGLLLLIFRLAVRRRLRVPASGGKDSPRLGVADAFDIDQRRRLVIIRRDNVEHLIMIGRSSDLAIESDAIGAEALDGEFRHDASEASTEAQLTPVDAFRRRSAASRRSARKKWLASARARLTLAVDSDLLPLALLSGVAGAGAGIICALFRLSLRQAAHLRAAMPLWWRDEPVVGLFLMIVGAAAAAAIAVWLVRRFMEYAAGSGIPHIEAVISGDLPPPSLMLLPVKFLGGLLAIGAGLALGREGPSVQMGATLAHALGKTFGRNTDDCARCWRRAQAQVSPPRSMRRSRDRPSCWRS</sequence>
<evidence type="ECO:0000256" key="1">
    <source>
        <dbReference type="ARBA" id="ARBA00004141"/>
    </source>
</evidence>
<keyword evidence="10" id="KW-1185">Reference proteome</keyword>
<evidence type="ECO:0000256" key="8">
    <source>
        <dbReference type="SAM" id="Phobius"/>
    </source>
</evidence>
<protein>
    <submittedName>
        <fullName evidence="9">Chloride channel protein</fullName>
    </submittedName>
</protein>
<comment type="subcellular location">
    <subcellularLocation>
        <location evidence="1">Membrane</location>
        <topology evidence="1">Multi-pass membrane protein</topology>
    </subcellularLocation>
</comment>
<keyword evidence="6 8" id="KW-0472">Membrane</keyword>
<keyword evidence="7" id="KW-0868">Chloride</keyword>
<feature type="transmembrane region" description="Helical" evidence="8">
    <location>
        <begin position="196"/>
        <end position="217"/>
    </location>
</feature>
<name>A0ABZ0HU69_9HYPH</name>
<keyword evidence="5" id="KW-0406">Ion transport</keyword>
<dbReference type="PANTHER" id="PTHR45711">
    <property type="entry name" value="CHLORIDE CHANNEL PROTEIN"/>
    <property type="match status" value="1"/>
</dbReference>
<dbReference type="Gene3D" id="1.10.3080.10">
    <property type="entry name" value="Clc chloride channel"/>
    <property type="match status" value="1"/>
</dbReference>
<evidence type="ECO:0000256" key="6">
    <source>
        <dbReference type="ARBA" id="ARBA00023136"/>
    </source>
</evidence>
<reference evidence="9 10" key="1">
    <citation type="submission" date="2023-10" db="EMBL/GenBank/DDBJ databases">
        <title>Novel methanotroph of the genus Methylocapsa from a subarctic wetland.</title>
        <authorList>
            <person name="Belova S.E."/>
            <person name="Oshkin I.Y."/>
            <person name="Miroshnikov K."/>
            <person name="Dedysh S.N."/>
        </authorList>
    </citation>
    <scope>NUCLEOTIDE SEQUENCE [LARGE SCALE GENOMIC DNA]</scope>
    <source>
        <strain evidence="9 10">RX1</strain>
    </source>
</reference>
<dbReference type="PANTHER" id="PTHR45711:SF6">
    <property type="entry name" value="CHLORIDE CHANNEL PROTEIN"/>
    <property type="match status" value="1"/>
</dbReference>
<dbReference type="EMBL" id="CP136862">
    <property type="protein sequence ID" value="WOJ90748.1"/>
    <property type="molecule type" value="Genomic_DNA"/>
</dbReference>
<evidence type="ECO:0000256" key="7">
    <source>
        <dbReference type="ARBA" id="ARBA00023214"/>
    </source>
</evidence>
<dbReference type="Proteomes" id="UP001626536">
    <property type="component" value="Chromosome"/>
</dbReference>
<evidence type="ECO:0000256" key="3">
    <source>
        <dbReference type="ARBA" id="ARBA00022692"/>
    </source>
</evidence>
<keyword evidence="4 8" id="KW-1133">Transmembrane helix</keyword>
<dbReference type="SUPFAM" id="SSF81340">
    <property type="entry name" value="Clc chloride channel"/>
    <property type="match status" value="1"/>
</dbReference>
<evidence type="ECO:0000256" key="4">
    <source>
        <dbReference type="ARBA" id="ARBA00022989"/>
    </source>
</evidence>